<proteinExistence type="predicted"/>
<gene>
    <name evidence="3" type="ORF">JGU71_01870</name>
</gene>
<accession>A0A934U1R0</accession>
<evidence type="ECO:0008006" key="5">
    <source>
        <dbReference type="Google" id="ProtNLM"/>
    </source>
</evidence>
<keyword evidence="4" id="KW-1185">Reference proteome</keyword>
<dbReference type="EMBL" id="JAEMNV010000001">
    <property type="protein sequence ID" value="MBJ8337623.1"/>
    <property type="molecule type" value="Genomic_DNA"/>
</dbReference>
<evidence type="ECO:0000313" key="4">
    <source>
        <dbReference type="Proteomes" id="UP000655868"/>
    </source>
</evidence>
<comment type="caution">
    <text evidence="3">The sequence shown here is derived from an EMBL/GenBank/DDBJ whole genome shotgun (WGS) entry which is preliminary data.</text>
</comment>
<evidence type="ECO:0000256" key="2">
    <source>
        <dbReference type="SAM" id="SignalP"/>
    </source>
</evidence>
<name>A0A934U1R0_9NOCA</name>
<dbReference type="AlphaFoldDB" id="A0A934U1R0"/>
<evidence type="ECO:0000256" key="1">
    <source>
        <dbReference type="SAM" id="MobiDB-lite"/>
    </source>
</evidence>
<feature type="chain" id="PRO_5039336525" description="UrcA family protein" evidence="2">
    <location>
        <begin position="22"/>
        <end position="109"/>
    </location>
</feature>
<sequence>MARRTASAAIFLGFAIAVAPAFVPIASAAAAPSVGIQQSPQGPNGPAKGPDRPLSPDALRYHFVSANDNPACIEIAAEANRLLSQGLASAAADVARSKGDDCPTVTVRG</sequence>
<dbReference type="RefSeq" id="WP_199701400.1">
    <property type="nucleotide sequence ID" value="NZ_JAEMNV010000001.1"/>
</dbReference>
<dbReference type="Proteomes" id="UP000655868">
    <property type="component" value="Unassembled WGS sequence"/>
</dbReference>
<organism evidence="3 4">
    <name type="scientific">Antrihabitans stalagmiti</name>
    <dbReference type="NCBI Taxonomy" id="2799499"/>
    <lineage>
        <taxon>Bacteria</taxon>
        <taxon>Bacillati</taxon>
        <taxon>Actinomycetota</taxon>
        <taxon>Actinomycetes</taxon>
        <taxon>Mycobacteriales</taxon>
        <taxon>Nocardiaceae</taxon>
        <taxon>Antrihabitans</taxon>
    </lineage>
</organism>
<feature type="region of interest" description="Disordered" evidence="1">
    <location>
        <begin position="33"/>
        <end position="55"/>
    </location>
</feature>
<keyword evidence="2" id="KW-0732">Signal</keyword>
<reference evidence="3" key="1">
    <citation type="submission" date="2020-12" db="EMBL/GenBank/DDBJ databases">
        <title>Antrihabitans popcorni sp. nov. and Antrihabitans auranticaus sp. nov., isolated from a larva cave.</title>
        <authorList>
            <person name="Lee S.D."/>
            <person name="Kim I.S."/>
        </authorList>
    </citation>
    <scope>NUCLEOTIDE SEQUENCE</scope>
    <source>
        <strain evidence="3">YC3-6</strain>
    </source>
</reference>
<protein>
    <recommendedName>
        <fullName evidence="5">UrcA family protein</fullName>
    </recommendedName>
</protein>
<evidence type="ECO:0000313" key="3">
    <source>
        <dbReference type="EMBL" id="MBJ8337623.1"/>
    </source>
</evidence>
<feature type="signal peptide" evidence="2">
    <location>
        <begin position="1"/>
        <end position="21"/>
    </location>
</feature>